<reference evidence="1 2" key="1">
    <citation type="submission" date="2024-06" db="EMBL/GenBank/DDBJ databases">
        <authorList>
            <person name="Chen R.Y."/>
        </authorList>
    </citation>
    <scope>NUCLEOTIDE SEQUENCE [LARGE SCALE GENOMIC DNA]</scope>
    <source>
        <strain evidence="1 2">D2</strain>
    </source>
</reference>
<name>A0ABV1RKD5_9ALTE</name>
<keyword evidence="2" id="KW-1185">Reference proteome</keyword>
<comment type="caution">
    <text evidence="1">The sequence shown here is derived from an EMBL/GenBank/DDBJ whole genome shotgun (WGS) entry which is preliminary data.</text>
</comment>
<proteinExistence type="predicted"/>
<protein>
    <recommendedName>
        <fullName evidence="3">Phage protein</fullName>
    </recommendedName>
</protein>
<organism evidence="1 2">
    <name type="scientific">Catenovulum sediminis</name>
    <dbReference type="NCBI Taxonomy" id="1740262"/>
    <lineage>
        <taxon>Bacteria</taxon>
        <taxon>Pseudomonadati</taxon>
        <taxon>Pseudomonadota</taxon>
        <taxon>Gammaproteobacteria</taxon>
        <taxon>Alteromonadales</taxon>
        <taxon>Alteromonadaceae</taxon>
        <taxon>Catenovulum</taxon>
    </lineage>
</organism>
<dbReference type="RefSeq" id="WP_350402596.1">
    <property type="nucleotide sequence ID" value="NZ_JBELOE010000265.1"/>
</dbReference>
<evidence type="ECO:0000313" key="1">
    <source>
        <dbReference type="EMBL" id="MER2493399.1"/>
    </source>
</evidence>
<dbReference type="EMBL" id="JBELOE010000265">
    <property type="protein sequence ID" value="MER2493399.1"/>
    <property type="molecule type" value="Genomic_DNA"/>
</dbReference>
<gene>
    <name evidence="1" type="ORF">ABS311_16095</name>
</gene>
<sequence length="55" mass="6308">MINLSANQTKAMLKMLSLIETRDMLNAGMTKHEITLVQESYIELKKQEKRNDNAA</sequence>
<evidence type="ECO:0000313" key="2">
    <source>
        <dbReference type="Proteomes" id="UP001467690"/>
    </source>
</evidence>
<evidence type="ECO:0008006" key="3">
    <source>
        <dbReference type="Google" id="ProtNLM"/>
    </source>
</evidence>
<dbReference type="Proteomes" id="UP001467690">
    <property type="component" value="Unassembled WGS sequence"/>
</dbReference>
<accession>A0ABV1RKD5</accession>